<evidence type="ECO:0000313" key="3">
    <source>
        <dbReference type="EMBL" id="KEJ92176.1"/>
    </source>
</evidence>
<dbReference type="RefSeq" id="WP_051682745.1">
    <property type="nucleotide sequence ID" value="NZ_JMKI01000034.1"/>
</dbReference>
<keyword evidence="1" id="KW-0238">DNA-binding</keyword>
<dbReference type="InterPro" id="IPR001387">
    <property type="entry name" value="Cro/C1-type_HTH"/>
</dbReference>
<comment type="caution">
    <text evidence="3">The sequence shown here is derived from an EMBL/GenBank/DDBJ whole genome shotgun (WGS) entry which is preliminary data.</text>
</comment>
<feature type="domain" description="HTH cro/C1-type" evidence="2">
    <location>
        <begin position="21"/>
        <end position="76"/>
    </location>
</feature>
<evidence type="ECO:0000259" key="2">
    <source>
        <dbReference type="PROSITE" id="PS50943"/>
    </source>
</evidence>
<dbReference type="SMART" id="SM00530">
    <property type="entry name" value="HTH_XRE"/>
    <property type="match status" value="1"/>
</dbReference>
<protein>
    <submittedName>
        <fullName evidence="3">XRE family transcriptional regulator</fullName>
    </submittedName>
</protein>
<dbReference type="SUPFAM" id="SSF47413">
    <property type="entry name" value="lambda repressor-like DNA-binding domains"/>
    <property type="match status" value="1"/>
</dbReference>
<dbReference type="PATRIC" id="fig|2754.20.peg.2372"/>
<dbReference type="GO" id="GO:0003677">
    <property type="term" value="F:DNA binding"/>
    <property type="evidence" value="ECO:0007669"/>
    <property type="project" value="UniProtKB-KW"/>
</dbReference>
<dbReference type="GeneID" id="90983726"/>
<dbReference type="Pfam" id="PF01381">
    <property type="entry name" value="HTH_3"/>
    <property type="match status" value="1"/>
</dbReference>
<evidence type="ECO:0000256" key="1">
    <source>
        <dbReference type="ARBA" id="ARBA00023125"/>
    </source>
</evidence>
<dbReference type="Proteomes" id="UP000027665">
    <property type="component" value="Unassembled WGS sequence"/>
</dbReference>
<dbReference type="Gene3D" id="1.10.260.40">
    <property type="entry name" value="lambda repressor-like DNA-binding domains"/>
    <property type="match status" value="1"/>
</dbReference>
<dbReference type="PANTHER" id="PTHR46797">
    <property type="entry name" value="HTH-TYPE TRANSCRIPTIONAL REGULATOR"/>
    <property type="match status" value="1"/>
</dbReference>
<keyword evidence="4" id="KW-1185">Reference proteome</keyword>
<dbReference type="CDD" id="cd00093">
    <property type="entry name" value="HTH_XRE"/>
    <property type="match status" value="1"/>
</dbReference>
<dbReference type="OrthoDB" id="428540at2"/>
<dbReference type="GO" id="GO:0003700">
    <property type="term" value="F:DNA-binding transcription factor activity"/>
    <property type="evidence" value="ECO:0007669"/>
    <property type="project" value="TreeGrafter"/>
</dbReference>
<dbReference type="PANTHER" id="PTHR46797:SF1">
    <property type="entry name" value="METHYLPHOSPHONATE SYNTHASE"/>
    <property type="match status" value="1"/>
</dbReference>
<dbReference type="GO" id="GO:0005829">
    <property type="term" value="C:cytosol"/>
    <property type="evidence" value="ECO:0007669"/>
    <property type="project" value="TreeGrafter"/>
</dbReference>
<dbReference type="EMBL" id="JMKI01000034">
    <property type="protein sequence ID" value="KEJ92176.1"/>
    <property type="molecule type" value="Genomic_DNA"/>
</dbReference>
<dbReference type="PROSITE" id="PS50943">
    <property type="entry name" value="HTH_CROC1"/>
    <property type="match status" value="1"/>
</dbReference>
<sequence length="79" mass="8634">MSAAMTIDEELKVEHEIIQSLVDARKANGLTQKQLAEKTGITQSDISKLENGGANPSLRTLRRLAAALGMRVKIEFVAR</sequence>
<organism evidence="3 4">
    <name type="scientific">Synergistes jonesii</name>
    <dbReference type="NCBI Taxonomy" id="2754"/>
    <lineage>
        <taxon>Bacteria</taxon>
        <taxon>Thermotogati</taxon>
        <taxon>Synergistota</taxon>
        <taxon>Synergistia</taxon>
        <taxon>Synergistales</taxon>
        <taxon>Synergistaceae</taxon>
        <taxon>Synergistes</taxon>
    </lineage>
</organism>
<dbReference type="eggNOG" id="COG3620">
    <property type="taxonomic scope" value="Bacteria"/>
</dbReference>
<proteinExistence type="predicted"/>
<name>A0A073IRR1_9BACT</name>
<reference evidence="3 4" key="1">
    <citation type="submission" date="2014-04" db="EMBL/GenBank/DDBJ databases">
        <title>Draft Genome Sequence of Synergistes jonesii.</title>
        <authorList>
            <person name="Coil D.A."/>
            <person name="Eisen J.A."/>
            <person name="Holland-Moritz H.E."/>
        </authorList>
    </citation>
    <scope>NUCLEOTIDE SEQUENCE [LARGE SCALE GENOMIC DNA]</scope>
    <source>
        <strain evidence="3 4">78-1</strain>
    </source>
</reference>
<dbReference type="STRING" id="2754.EH55_05420"/>
<accession>A0A073IRR1</accession>
<evidence type="ECO:0000313" key="4">
    <source>
        <dbReference type="Proteomes" id="UP000027665"/>
    </source>
</evidence>
<dbReference type="AlphaFoldDB" id="A0A073IRR1"/>
<dbReference type="InterPro" id="IPR050807">
    <property type="entry name" value="TransReg_Diox_bact_type"/>
</dbReference>
<gene>
    <name evidence="3" type="ORF">EH55_05420</name>
</gene>
<dbReference type="InterPro" id="IPR010982">
    <property type="entry name" value="Lambda_DNA-bd_dom_sf"/>
</dbReference>